<dbReference type="InterPro" id="IPR051044">
    <property type="entry name" value="MAG_DAG_Lipase"/>
</dbReference>
<evidence type="ECO:0000259" key="1">
    <source>
        <dbReference type="Pfam" id="PF12146"/>
    </source>
</evidence>
<name>A0A9X2FNU5_9RHOB</name>
<protein>
    <submittedName>
        <fullName evidence="2">Alpha/beta hydrolase</fullName>
    </submittedName>
</protein>
<comment type="caution">
    <text evidence="2">The sequence shown here is derived from an EMBL/GenBank/DDBJ whole genome shotgun (WGS) entry which is preliminary data.</text>
</comment>
<accession>A0A9X2FNU5</accession>
<dbReference type="InterPro" id="IPR022742">
    <property type="entry name" value="Hydrolase_4"/>
</dbReference>
<reference evidence="2" key="1">
    <citation type="submission" date="2022-06" db="EMBL/GenBank/DDBJ databases">
        <title>Limimaricola sediminis sp. nov., isolated from an intertidal sediment.</title>
        <authorList>
            <person name="Shao X."/>
        </authorList>
    </citation>
    <scope>NUCLEOTIDE SEQUENCE</scope>
    <source>
        <strain evidence="2">ASW11-118</strain>
    </source>
</reference>
<gene>
    <name evidence="2" type="ORF">NHG85_08200</name>
</gene>
<sequence>MADGTGRPAAPYFADVAGGPAAAHWIAAADGVRLRAVHWPGPVSSAAPRGTVLILTGRTEYAEKYGRVAADLAARGYGCVTLDWRGQGLSERAHDDALRGHVDSFSEYQSDLDALIAHARALRLPEPYHMLAHSMGGCIGLRALMRDVAFARACFTAPMWGVLMRPTLRVAAWGLSSASRLVGLSHLPSPGRAATLEDAAEAAEANMLTRDPESFDWVRRQVAAHPELGLAAPSLHWVHEALRETRALARLPSPDIPCLTMLGDEEWVVDSARVHDRMRRWPGATFEIVEGGRHELLIEDAATRGARLDRIAAHFD</sequence>
<keyword evidence="3" id="KW-1185">Reference proteome</keyword>
<evidence type="ECO:0000313" key="2">
    <source>
        <dbReference type="EMBL" id="MCP1168506.1"/>
    </source>
</evidence>
<dbReference type="GO" id="GO:0016787">
    <property type="term" value="F:hydrolase activity"/>
    <property type="evidence" value="ECO:0007669"/>
    <property type="project" value="UniProtKB-KW"/>
</dbReference>
<dbReference type="InterPro" id="IPR029058">
    <property type="entry name" value="AB_hydrolase_fold"/>
</dbReference>
<proteinExistence type="predicted"/>
<dbReference type="RefSeq" id="WP_253331426.1">
    <property type="nucleotide sequence ID" value="NZ_JAMYXC010000124.1"/>
</dbReference>
<dbReference type="EMBL" id="JAMYXC010000124">
    <property type="protein sequence ID" value="MCP1168506.1"/>
    <property type="molecule type" value="Genomic_DNA"/>
</dbReference>
<dbReference type="Pfam" id="PF12146">
    <property type="entry name" value="Hydrolase_4"/>
    <property type="match status" value="1"/>
</dbReference>
<dbReference type="Gene3D" id="3.40.50.1820">
    <property type="entry name" value="alpha/beta hydrolase"/>
    <property type="match status" value="1"/>
</dbReference>
<evidence type="ECO:0000313" key="3">
    <source>
        <dbReference type="Proteomes" id="UP001139477"/>
    </source>
</evidence>
<dbReference type="AlphaFoldDB" id="A0A9X2FNU5"/>
<organism evidence="2 3">
    <name type="scientific">Limimaricola litoreus</name>
    <dbReference type="NCBI Taxonomy" id="2955316"/>
    <lineage>
        <taxon>Bacteria</taxon>
        <taxon>Pseudomonadati</taxon>
        <taxon>Pseudomonadota</taxon>
        <taxon>Alphaproteobacteria</taxon>
        <taxon>Rhodobacterales</taxon>
        <taxon>Paracoccaceae</taxon>
        <taxon>Limimaricola</taxon>
    </lineage>
</organism>
<keyword evidence="2" id="KW-0378">Hydrolase</keyword>
<dbReference type="PANTHER" id="PTHR11614">
    <property type="entry name" value="PHOSPHOLIPASE-RELATED"/>
    <property type="match status" value="1"/>
</dbReference>
<feature type="domain" description="Serine aminopeptidase S33" evidence="1">
    <location>
        <begin position="47"/>
        <end position="300"/>
    </location>
</feature>
<dbReference type="Proteomes" id="UP001139477">
    <property type="component" value="Unassembled WGS sequence"/>
</dbReference>
<dbReference type="SUPFAM" id="SSF53474">
    <property type="entry name" value="alpha/beta-Hydrolases"/>
    <property type="match status" value="1"/>
</dbReference>